<evidence type="ECO:0000256" key="1">
    <source>
        <dbReference type="SAM" id="MobiDB-lite"/>
    </source>
</evidence>
<organism evidence="5">
    <name type="scientific">Anisakis simplex</name>
    <name type="common">Herring worm</name>
    <dbReference type="NCBI Taxonomy" id="6269"/>
    <lineage>
        <taxon>Eukaryota</taxon>
        <taxon>Metazoa</taxon>
        <taxon>Ecdysozoa</taxon>
        <taxon>Nematoda</taxon>
        <taxon>Chromadorea</taxon>
        <taxon>Rhabditida</taxon>
        <taxon>Spirurina</taxon>
        <taxon>Ascaridomorpha</taxon>
        <taxon>Ascaridoidea</taxon>
        <taxon>Anisakidae</taxon>
        <taxon>Anisakis</taxon>
        <taxon>Anisakis simplex complex</taxon>
    </lineage>
</organism>
<dbReference type="Pfam" id="PF14989">
    <property type="entry name" value="CCDC32"/>
    <property type="match status" value="1"/>
</dbReference>
<reference evidence="3 4" key="2">
    <citation type="submission" date="2018-11" db="EMBL/GenBank/DDBJ databases">
        <authorList>
            <consortium name="Pathogen Informatics"/>
        </authorList>
    </citation>
    <scope>NUCLEOTIDE SEQUENCE [LARGE SCALE GENOMIC DNA]</scope>
</reference>
<feature type="compositionally biased region" description="Polar residues" evidence="1">
    <location>
        <begin position="515"/>
        <end position="524"/>
    </location>
</feature>
<dbReference type="InterPro" id="IPR032922">
    <property type="entry name" value="SON"/>
</dbReference>
<dbReference type="EMBL" id="UYRR01031265">
    <property type="protein sequence ID" value="VDK48320.1"/>
    <property type="molecule type" value="Genomic_DNA"/>
</dbReference>
<feature type="compositionally biased region" description="Basic and acidic residues" evidence="1">
    <location>
        <begin position="602"/>
        <end position="611"/>
    </location>
</feature>
<name>A0A0M3JYC4_ANISI</name>
<gene>
    <name evidence="3" type="ORF">ASIM_LOCUS12864</name>
</gene>
<keyword evidence="4" id="KW-1185">Reference proteome</keyword>
<feature type="compositionally biased region" description="Basic residues" evidence="1">
    <location>
        <begin position="79"/>
        <end position="90"/>
    </location>
</feature>
<dbReference type="GO" id="GO:0003723">
    <property type="term" value="F:RNA binding"/>
    <property type="evidence" value="ECO:0007669"/>
    <property type="project" value="InterPro"/>
</dbReference>
<dbReference type="GO" id="GO:0048024">
    <property type="term" value="P:regulation of mRNA splicing, via spliceosome"/>
    <property type="evidence" value="ECO:0007669"/>
    <property type="project" value="TreeGrafter"/>
</dbReference>
<feature type="domain" description="G-patch" evidence="2">
    <location>
        <begin position="970"/>
        <end position="1016"/>
    </location>
</feature>
<evidence type="ECO:0000313" key="5">
    <source>
        <dbReference type="WBParaSite" id="ASIM_0001343601-mRNA-1"/>
    </source>
</evidence>
<dbReference type="SMART" id="SM00443">
    <property type="entry name" value="G_patch"/>
    <property type="match status" value="1"/>
</dbReference>
<dbReference type="Proteomes" id="UP000267096">
    <property type="component" value="Unassembled WGS sequence"/>
</dbReference>
<dbReference type="GO" id="GO:0051726">
    <property type="term" value="P:regulation of cell cycle"/>
    <property type="evidence" value="ECO:0007669"/>
    <property type="project" value="InterPro"/>
</dbReference>
<dbReference type="PROSITE" id="PS50174">
    <property type="entry name" value="G_PATCH"/>
    <property type="match status" value="1"/>
</dbReference>
<feature type="compositionally biased region" description="Basic and acidic residues" evidence="1">
    <location>
        <begin position="352"/>
        <end position="379"/>
    </location>
</feature>
<feature type="region of interest" description="Disordered" evidence="1">
    <location>
        <begin position="482"/>
        <end position="611"/>
    </location>
</feature>
<feature type="compositionally biased region" description="Low complexity" evidence="1">
    <location>
        <begin position="328"/>
        <end position="351"/>
    </location>
</feature>
<feature type="compositionally biased region" description="Basic residues" evidence="1">
    <location>
        <begin position="591"/>
        <end position="601"/>
    </location>
</feature>
<dbReference type="OrthoDB" id="786951at2759"/>
<feature type="compositionally biased region" description="Basic and acidic residues" evidence="1">
    <location>
        <begin position="410"/>
        <end position="421"/>
    </location>
</feature>
<reference evidence="5" key="1">
    <citation type="submission" date="2017-02" db="UniProtKB">
        <authorList>
            <consortium name="WormBaseParasite"/>
        </authorList>
    </citation>
    <scope>IDENTIFICATION</scope>
</reference>
<feature type="compositionally biased region" description="Low complexity" evidence="1">
    <location>
        <begin position="558"/>
        <end position="585"/>
    </location>
</feature>
<evidence type="ECO:0000313" key="4">
    <source>
        <dbReference type="Proteomes" id="UP000267096"/>
    </source>
</evidence>
<feature type="compositionally biased region" description="Basic and acidic residues" evidence="1">
    <location>
        <begin position="665"/>
        <end position="677"/>
    </location>
</feature>
<dbReference type="PANTHER" id="PTHR46528:SF1">
    <property type="entry name" value="PROTEIN SON"/>
    <property type="match status" value="1"/>
</dbReference>
<feature type="region of interest" description="Disordered" evidence="1">
    <location>
        <begin position="662"/>
        <end position="686"/>
    </location>
</feature>
<dbReference type="AlphaFoldDB" id="A0A0M3JYC4"/>
<feature type="region of interest" description="Disordered" evidence="1">
    <location>
        <begin position="33"/>
        <end position="113"/>
    </location>
</feature>
<protein>
    <submittedName>
        <fullName evidence="5">Protein SON (inferred by orthology to a human protein)</fullName>
    </submittedName>
</protein>
<feature type="region of interest" description="Disordered" evidence="1">
    <location>
        <begin position="325"/>
        <end position="431"/>
    </location>
</feature>
<feature type="compositionally biased region" description="Basic residues" evidence="1">
    <location>
        <begin position="51"/>
        <end position="67"/>
    </location>
</feature>
<sequence>MSVPSQSEAIIASLIDEVQKSNTPFDVNVLIGGHEKKMYEESTSSKNESKGKRHKEKKSKKNKKSSSKRTQSGSPSEHKNRRHNRHRSSSIKHNNDNDEPRSGLPTATTTALSMEHKIEKVSDDEDDLPMGADFLTVGTNSTNSTSFDEFADRTLPSVMITGRNRRREFVPNEEFFPISKKVRKECDYSPPLERSKRPLSQILARVRTKKDSGAFVPRNIKLKQEIKHSVVNECHPEENDGVKWNKNNDGNITRTEACKEDTLNEEYGPRVVSAGVPSGPLPISDDDDEMQLSLAHPPIKSVGRVKIASLTKKVNERRSPLSVIGKNGEIPISEASGGISSSSDEQETTSQYEKHNNVSDSDHNKTSTKANREVGHYAGEDEEEALNSSSHHNKKDSKNRKKKKKKKHDKEKEEEKHKHLESVSSSSDSEKKWKIIENKSKAQFAHTSSAFGEYSRLYSDRYEETYDRNFETQWVNDNHKRRLPSYKSFGNDSSAPAVDRYRGRSHHHYRVSVQRGRSTYASNRYETKLVSTLRRPKKFRSSYSSSSKKYSRSRSKSKSASGSRSSSTRSSEQSQSRCNSSSRSRSPSRREYRHGKRLRRRHVDEKSDEHKIDKKKLLEIAQRNAAQMTQSGAVTSTDSNSRNAQTSGQSVDQLVDFCQKLQQSQEKDEKEHGKSGEPDDDEVPPFIKKRKSEEETDFVKHPFALKQSAPITINITNAVPLPIKTPAQRTIEETQLRICYPVSSGQQHRETDVVIGNAQSDKNASYHLPPPPPPPLLQPTGFDLNSAAESENDSCLLPFLGSLPPPPPPPQLNLCLSPPQTLIQNHPLPPPPLPQYNSLLFDHSPTILDKTPANVGKVLAKRVEAKKRLVSNPNDVEARDMLGEADDQMKAWAESKNVVGKFTGTTGVQILTAEQLAPNDPRYSAWAKKAGFLILMFGPTYSLTQILYRIQELELFLSVKDLFKSANKVTGGVGHKLMEKMGWTPGEGLGKDGDGPLEPLSVDVKADRKGLVSTDELPPSKKSGVADAVVHLESINEKSASAHQVIVNGVAYEPATASSNKKLGKAQVCEVALESLGFKQKEKLRRLQNPNNELWSKDIIFELENGRERKLFEMLTTDVQSQCFDDNFVDIPISASYLQRKLAPQTVAINKQELLKLTAADVLQVFIYSSFRLQVVISTLPRHWYCH</sequence>
<dbReference type="InterPro" id="IPR000467">
    <property type="entry name" value="G_patch_dom"/>
</dbReference>
<dbReference type="PANTHER" id="PTHR46528">
    <property type="entry name" value="PROTEIN SON"/>
    <property type="match status" value="1"/>
</dbReference>
<dbReference type="WBParaSite" id="ASIM_0001343601-mRNA-1">
    <property type="protein sequence ID" value="ASIM_0001343601-mRNA-1"/>
    <property type="gene ID" value="ASIM_0001343601"/>
</dbReference>
<proteinExistence type="predicted"/>
<accession>A0A0M3JYC4</accession>
<feature type="region of interest" description="Disordered" evidence="1">
    <location>
        <begin position="628"/>
        <end position="650"/>
    </location>
</feature>
<feature type="compositionally biased region" description="Basic residues" evidence="1">
    <location>
        <begin position="391"/>
        <end position="409"/>
    </location>
</feature>
<dbReference type="Pfam" id="PF01585">
    <property type="entry name" value="G-patch"/>
    <property type="match status" value="1"/>
</dbReference>
<dbReference type="InterPro" id="IPR028039">
    <property type="entry name" value="CCDC32"/>
</dbReference>
<evidence type="ECO:0000259" key="2">
    <source>
        <dbReference type="PROSITE" id="PS50174"/>
    </source>
</evidence>
<evidence type="ECO:0000313" key="3">
    <source>
        <dbReference type="EMBL" id="VDK48320.1"/>
    </source>
</evidence>